<sequence>MLITKKFNHGLGILPVSLFVELCSPNLDINKLYKEITDTRCNDIIFFNNISENADCLRWILPRLISDGCFVSLVMKHDILYDLPCNRVICFLNCSSFQSEFKKTKLQLFTENDIVVVYGDFVIDRINKCLNLLKKIELKSKVLFYYKDRNELTALLDNGIDFVFPYEGKLFIT</sequence>
<reference evidence="1" key="1">
    <citation type="submission" date="2020-03" db="EMBL/GenBank/DDBJ databases">
        <title>The deep terrestrial virosphere.</title>
        <authorList>
            <person name="Holmfeldt K."/>
            <person name="Nilsson E."/>
            <person name="Simone D."/>
            <person name="Lopez-Fernandez M."/>
            <person name="Wu X."/>
            <person name="de Brujin I."/>
            <person name="Lundin D."/>
            <person name="Andersson A."/>
            <person name="Bertilsson S."/>
            <person name="Dopson M."/>
        </authorList>
    </citation>
    <scope>NUCLEOTIDE SEQUENCE</scope>
    <source>
        <strain evidence="1">MM415A00492</strain>
    </source>
</reference>
<gene>
    <name evidence="1" type="ORF">MM415A00492_0019</name>
</gene>
<name>A0A6M3KIF6_9ZZZZ</name>
<organism evidence="1">
    <name type="scientific">viral metagenome</name>
    <dbReference type="NCBI Taxonomy" id="1070528"/>
    <lineage>
        <taxon>unclassified sequences</taxon>
        <taxon>metagenomes</taxon>
        <taxon>organismal metagenomes</taxon>
    </lineage>
</organism>
<dbReference type="AlphaFoldDB" id="A0A6M3KIF6"/>
<protein>
    <recommendedName>
        <fullName evidence="2">Glycosyltransferase</fullName>
    </recommendedName>
</protein>
<proteinExistence type="predicted"/>
<accession>A0A6M3KIF6</accession>
<dbReference type="EMBL" id="MT142470">
    <property type="protein sequence ID" value="QJA81809.1"/>
    <property type="molecule type" value="Genomic_DNA"/>
</dbReference>
<evidence type="ECO:0000313" key="1">
    <source>
        <dbReference type="EMBL" id="QJA81809.1"/>
    </source>
</evidence>
<evidence type="ECO:0008006" key="2">
    <source>
        <dbReference type="Google" id="ProtNLM"/>
    </source>
</evidence>